<proteinExistence type="inferred from homology"/>
<dbReference type="InterPro" id="IPR051906">
    <property type="entry name" value="TolC-like"/>
</dbReference>
<dbReference type="Proteomes" id="UP000647133">
    <property type="component" value="Unassembled WGS sequence"/>
</dbReference>
<evidence type="ECO:0000256" key="3">
    <source>
        <dbReference type="ARBA" id="ARBA00022448"/>
    </source>
</evidence>
<dbReference type="EMBL" id="JACYTQ010000002">
    <property type="protein sequence ID" value="MBD8488378.1"/>
    <property type="molecule type" value="Genomic_DNA"/>
</dbReference>
<evidence type="ECO:0000313" key="8">
    <source>
        <dbReference type="EMBL" id="MBD8488378.1"/>
    </source>
</evidence>
<dbReference type="PANTHER" id="PTHR30026:SF20">
    <property type="entry name" value="OUTER MEMBRANE PROTEIN TOLC"/>
    <property type="match status" value="1"/>
</dbReference>
<organism evidence="8 9">
    <name type="scientific">Echinicola arenosa</name>
    <dbReference type="NCBI Taxonomy" id="2774144"/>
    <lineage>
        <taxon>Bacteria</taxon>
        <taxon>Pseudomonadati</taxon>
        <taxon>Bacteroidota</taxon>
        <taxon>Cytophagia</taxon>
        <taxon>Cytophagales</taxon>
        <taxon>Cyclobacteriaceae</taxon>
        <taxon>Echinicola</taxon>
    </lineage>
</organism>
<keyword evidence="9" id="KW-1185">Reference proteome</keyword>
<dbReference type="PANTHER" id="PTHR30026">
    <property type="entry name" value="OUTER MEMBRANE PROTEIN TOLC"/>
    <property type="match status" value="1"/>
</dbReference>
<dbReference type="RefSeq" id="WP_192009250.1">
    <property type="nucleotide sequence ID" value="NZ_JACYTQ010000002.1"/>
</dbReference>
<comment type="subcellular location">
    <subcellularLocation>
        <location evidence="1">Cell outer membrane</location>
    </subcellularLocation>
</comment>
<evidence type="ECO:0000256" key="6">
    <source>
        <dbReference type="ARBA" id="ARBA00023136"/>
    </source>
</evidence>
<protein>
    <submittedName>
        <fullName evidence="8">TolC family protein</fullName>
    </submittedName>
</protein>
<evidence type="ECO:0000256" key="5">
    <source>
        <dbReference type="ARBA" id="ARBA00022692"/>
    </source>
</evidence>
<keyword evidence="6" id="KW-0472">Membrane</keyword>
<evidence type="ECO:0000256" key="2">
    <source>
        <dbReference type="ARBA" id="ARBA00007613"/>
    </source>
</evidence>
<keyword evidence="5" id="KW-0812">Transmembrane</keyword>
<accession>A0ABR9AHW7</accession>
<reference evidence="8 9" key="1">
    <citation type="submission" date="2020-09" db="EMBL/GenBank/DDBJ databases">
        <title>Echinicola sp. CAU 1574 isolated from sand of Sido Beach.</title>
        <authorList>
            <person name="Kim W."/>
        </authorList>
    </citation>
    <scope>NUCLEOTIDE SEQUENCE [LARGE SCALE GENOMIC DNA]</scope>
    <source>
        <strain evidence="8 9">CAU 1574</strain>
    </source>
</reference>
<name>A0ABR9AHW7_9BACT</name>
<evidence type="ECO:0000256" key="1">
    <source>
        <dbReference type="ARBA" id="ARBA00004442"/>
    </source>
</evidence>
<evidence type="ECO:0000256" key="4">
    <source>
        <dbReference type="ARBA" id="ARBA00022452"/>
    </source>
</evidence>
<dbReference type="InterPro" id="IPR003423">
    <property type="entry name" value="OMP_efflux"/>
</dbReference>
<keyword evidence="3" id="KW-0813">Transport</keyword>
<gene>
    <name evidence="8" type="ORF">IFO69_06425</name>
</gene>
<sequence>MIKYCFLILVALMVSGKLYAQEELTFEQAIMLGLENNYDIKIALQDKELTEIDKKIGLGALLPSLDATYGRTSSTEDVEQQFVNENQPRNIDNAKSTGENFNLNAIYGFRYDAVVAMKRLGKLSEIGELQAKVVIENTVAAISDAYYRLVLELERYEVLNETLELSQDRLDIAQAQYELGGASKTEFLAAQVDYNADLSQVVSQEQVIQNARINLNELMAMESNTEFLINDTIIVNDGLQLDDLMSQAFDQNKMLLINQRQENVAYLQLKEIQAQRLPVLTLDGSYRQTVSNSDAGFLIQNKRKGYNFGATLGINIFSGFTLNRRIQRAKVEQEAQAYVMDQYEVQLRSDLHRAYNVYDNSKRRLEIERENYKVVEENTDIAFDRFKSGLTSYLEFRDAQVNRLEAESRLINAIFSIKVAEVELLRLAGGIYYNSNDDEMIN</sequence>
<comment type="caution">
    <text evidence="8">The sequence shown here is derived from an EMBL/GenBank/DDBJ whole genome shotgun (WGS) entry which is preliminary data.</text>
</comment>
<dbReference type="Gene3D" id="1.20.1600.10">
    <property type="entry name" value="Outer membrane efflux proteins (OEP)"/>
    <property type="match status" value="1"/>
</dbReference>
<keyword evidence="4" id="KW-1134">Transmembrane beta strand</keyword>
<comment type="similarity">
    <text evidence="2">Belongs to the outer membrane factor (OMF) (TC 1.B.17) family.</text>
</comment>
<dbReference type="SUPFAM" id="SSF56954">
    <property type="entry name" value="Outer membrane efflux proteins (OEP)"/>
    <property type="match status" value="1"/>
</dbReference>
<evidence type="ECO:0000256" key="7">
    <source>
        <dbReference type="ARBA" id="ARBA00023237"/>
    </source>
</evidence>
<keyword evidence="7" id="KW-0998">Cell outer membrane</keyword>
<evidence type="ECO:0000313" key="9">
    <source>
        <dbReference type="Proteomes" id="UP000647133"/>
    </source>
</evidence>
<dbReference type="Pfam" id="PF02321">
    <property type="entry name" value="OEP"/>
    <property type="match status" value="1"/>
</dbReference>